<comment type="function">
    <text evidence="9">Catalyzes the first step in the biosynthesis of ornithine lipids, which are phosphorus-free membrane lipids. Catalyzes the 3-hydroxyacyl-acyl carrier protein-dependent acylation of ornithine to form lyso-ornithine lipid (LOL).</text>
</comment>
<evidence type="ECO:0000256" key="10">
    <source>
        <dbReference type="ARBA" id="ARBA00047785"/>
    </source>
</evidence>
<keyword evidence="2" id="KW-0444">Lipid biosynthesis</keyword>
<keyword evidence="5" id="KW-0012">Acyltransferase</keyword>
<comment type="caution">
    <text evidence="11">The sequence shown here is derived from an EMBL/GenBank/DDBJ whole genome shotgun (WGS) entry which is preliminary data.</text>
</comment>
<name>A0ABT9GL36_9GAMM</name>
<dbReference type="InterPro" id="IPR052351">
    <property type="entry name" value="Ornithine_N-alpha-AT"/>
</dbReference>
<proteinExistence type="inferred from homology"/>
<organism evidence="11 12">
    <name type="scientific">Alkalimonas delamerensis</name>
    <dbReference type="NCBI Taxonomy" id="265981"/>
    <lineage>
        <taxon>Bacteria</taxon>
        <taxon>Pseudomonadati</taxon>
        <taxon>Pseudomonadota</taxon>
        <taxon>Gammaproteobacteria</taxon>
        <taxon>Alkalimonas</taxon>
    </lineage>
</organism>
<dbReference type="EC" id="2.3.2.30" evidence="7"/>
<evidence type="ECO:0000256" key="6">
    <source>
        <dbReference type="ARBA" id="ARBA00038095"/>
    </source>
</evidence>
<accession>A0ABT9GL36</accession>
<keyword evidence="12" id="KW-1185">Reference proteome</keyword>
<dbReference type="RefSeq" id="WP_305943907.1">
    <property type="nucleotide sequence ID" value="NZ_JAUZVY010000001.1"/>
</dbReference>
<evidence type="ECO:0000313" key="12">
    <source>
        <dbReference type="Proteomes" id="UP001236258"/>
    </source>
</evidence>
<evidence type="ECO:0000256" key="1">
    <source>
        <dbReference type="ARBA" id="ARBA00005189"/>
    </source>
</evidence>
<dbReference type="SUPFAM" id="SSF55729">
    <property type="entry name" value="Acyl-CoA N-acyltransferases (Nat)"/>
    <property type="match status" value="1"/>
</dbReference>
<comment type="similarity">
    <text evidence="6">Belongs to the acetyltransferase family. OlsB subfamily.</text>
</comment>
<evidence type="ECO:0000256" key="4">
    <source>
        <dbReference type="ARBA" id="ARBA00023098"/>
    </source>
</evidence>
<evidence type="ECO:0000256" key="9">
    <source>
        <dbReference type="ARBA" id="ARBA00045724"/>
    </source>
</evidence>
<evidence type="ECO:0000256" key="3">
    <source>
        <dbReference type="ARBA" id="ARBA00022679"/>
    </source>
</evidence>
<evidence type="ECO:0000313" key="11">
    <source>
        <dbReference type="EMBL" id="MDP4527690.1"/>
    </source>
</evidence>
<gene>
    <name evidence="11" type="ORF">Q3O59_01425</name>
</gene>
<dbReference type="Pfam" id="PF13444">
    <property type="entry name" value="Acetyltransf_5"/>
    <property type="match status" value="1"/>
</dbReference>
<dbReference type="EMBL" id="JAUZVY010000001">
    <property type="protein sequence ID" value="MDP4527690.1"/>
    <property type="molecule type" value="Genomic_DNA"/>
</dbReference>
<evidence type="ECO:0000256" key="5">
    <source>
        <dbReference type="ARBA" id="ARBA00023315"/>
    </source>
</evidence>
<sequence length="299" mass="33209">MPMLSPVAAAEPAELIAQELAQLKPIASIRGLLVFSAQADRIPVTMLEIGRLRELMFRSAGAGRNMARDLDALDYGEHAYHQLLVWDPARLELVAIYRYQLGWQAAQHGHALLRTSQLFDYSKAFCSQVLPYGIELGRSVVNTSAKARTLGFFALWAGLGALARIHPQLQFFFGNVSLYQSLGQQAIACMVQFCQQLYPPPEPMMMAKTGLNYAAAHTLECRGWVELGPDGRIRHLQQLLKPYGCRLPPILQSYLSVGNGIWFDDTALDEDFGQAYELSIIVPLTAVSGAIRQRFLKDA</sequence>
<comment type="catalytic activity">
    <reaction evidence="10">
        <text>a (3R)-hydroxyacyl-[ACP] + L-ornithine = a lyso-ornithine lipid + holo-[ACP] + H(+)</text>
        <dbReference type="Rhea" id="RHEA:20633"/>
        <dbReference type="Rhea" id="RHEA-COMP:9685"/>
        <dbReference type="Rhea" id="RHEA-COMP:9945"/>
        <dbReference type="ChEBI" id="CHEBI:15378"/>
        <dbReference type="ChEBI" id="CHEBI:46911"/>
        <dbReference type="ChEBI" id="CHEBI:64479"/>
        <dbReference type="ChEBI" id="CHEBI:78827"/>
        <dbReference type="ChEBI" id="CHEBI:138482"/>
        <dbReference type="EC" id="2.3.2.30"/>
    </reaction>
    <physiologicalReaction direction="left-to-right" evidence="10">
        <dbReference type="Rhea" id="RHEA:20634"/>
    </physiologicalReaction>
</comment>
<dbReference type="PANTHER" id="PTHR37323:SF1">
    <property type="entry name" value="L-ORNITHINE N(ALPHA)-ACYLTRANSFERASE"/>
    <property type="match status" value="1"/>
</dbReference>
<dbReference type="Proteomes" id="UP001236258">
    <property type="component" value="Unassembled WGS sequence"/>
</dbReference>
<comment type="pathway">
    <text evidence="1">Lipid metabolism.</text>
</comment>
<evidence type="ECO:0000256" key="2">
    <source>
        <dbReference type="ARBA" id="ARBA00022516"/>
    </source>
</evidence>
<protein>
    <recommendedName>
        <fullName evidence="8">L-ornithine N(alpha)-acyltransferase</fullName>
        <ecNumber evidence="7">2.3.2.30</ecNumber>
    </recommendedName>
</protein>
<evidence type="ECO:0000256" key="8">
    <source>
        <dbReference type="ARBA" id="ARBA00039866"/>
    </source>
</evidence>
<reference evidence="11 12" key="1">
    <citation type="submission" date="2023-08" db="EMBL/GenBank/DDBJ databases">
        <authorList>
            <person name="Joshi A."/>
            <person name="Thite S."/>
        </authorList>
    </citation>
    <scope>NUCLEOTIDE SEQUENCE [LARGE SCALE GENOMIC DNA]</scope>
    <source>
        <strain evidence="11 12">1E1</strain>
    </source>
</reference>
<dbReference type="InterPro" id="IPR016181">
    <property type="entry name" value="Acyl_CoA_acyltransferase"/>
</dbReference>
<keyword evidence="4" id="KW-0443">Lipid metabolism</keyword>
<dbReference type="PANTHER" id="PTHR37323">
    <property type="entry name" value="GCN5-RELATED N-ACETYLTRANSFERASE"/>
    <property type="match status" value="1"/>
</dbReference>
<keyword evidence="3" id="KW-0808">Transferase</keyword>
<evidence type="ECO:0000256" key="7">
    <source>
        <dbReference type="ARBA" id="ARBA00039058"/>
    </source>
</evidence>